<dbReference type="SUPFAM" id="SSF52058">
    <property type="entry name" value="L domain-like"/>
    <property type="match status" value="1"/>
</dbReference>
<comment type="caution">
    <text evidence="2">The sequence shown here is derived from an EMBL/GenBank/DDBJ whole genome shotgun (WGS) entry which is preliminary data.</text>
</comment>
<dbReference type="InterPro" id="IPR032675">
    <property type="entry name" value="LRR_dom_sf"/>
</dbReference>
<evidence type="ECO:0000313" key="3">
    <source>
        <dbReference type="Proteomes" id="UP000789901"/>
    </source>
</evidence>
<organism evidence="2 3">
    <name type="scientific">Gigaspora margarita</name>
    <dbReference type="NCBI Taxonomy" id="4874"/>
    <lineage>
        <taxon>Eukaryota</taxon>
        <taxon>Fungi</taxon>
        <taxon>Fungi incertae sedis</taxon>
        <taxon>Mucoromycota</taxon>
        <taxon>Glomeromycotina</taxon>
        <taxon>Glomeromycetes</taxon>
        <taxon>Diversisporales</taxon>
        <taxon>Gigasporaceae</taxon>
        <taxon>Gigaspora</taxon>
    </lineage>
</organism>
<dbReference type="EMBL" id="CAJVQB010000164">
    <property type="protein sequence ID" value="CAG8471953.1"/>
    <property type="molecule type" value="Genomic_DNA"/>
</dbReference>
<gene>
    <name evidence="2" type="ORF">GMARGA_LOCUS820</name>
</gene>
<reference evidence="2 3" key="1">
    <citation type="submission" date="2021-06" db="EMBL/GenBank/DDBJ databases">
        <authorList>
            <person name="Kallberg Y."/>
            <person name="Tangrot J."/>
            <person name="Rosling A."/>
        </authorList>
    </citation>
    <scope>NUCLEOTIDE SEQUENCE [LARGE SCALE GENOMIC DNA]</scope>
    <source>
        <strain evidence="2 3">120-4 pot B 10/14</strain>
    </source>
</reference>
<protein>
    <submittedName>
        <fullName evidence="2">33643_t:CDS:1</fullName>
    </submittedName>
</protein>
<evidence type="ECO:0000256" key="1">
    <source>
        <dbReference type="SAM" id="Coils"/>
    </source>
</evidence>
<name>A0ABM8VXK7_GIGMA</name>
<keyword evidence="1" id="KW-0175">Coiled coil</keyword>
<dbReference type="Proteomes" id="UP000789901">
    <property type="component" value="Unassembled WGS sequence"/>
</dbReference>
<accession>A0ABM8VXK7</accession>
<evidence type="ECO:0000313" key="2">
    <source>
        <dbReference type="EMBL" id="CAG8471953.1"/>
    </source>
</evidence>
<sequence length="622" mass="72053">MKPVKTIKQAREAIAELLEETENGTWESEREKQVRQENDFDGTPYLLEKLLEVKDFEAPPAISEKEEEALIVKTYYFGLVCKLTGEGKLLRIWFNFVKILINQGKVAIVYYAGKLSLAEVVDGYETQDDQDKSKKRVTVEFEKDPGKDELDKQEGVVKGILDFQGKPWGGGEYILQFDGEIRNVTNDLNYNQFRALVEHGENKKLTDLYLSGKDLEGDLKLPFEEFPKLERVWYADKLRIITKFDLDMAVLLKEKMPKGISLEVENRVQILKYTPIEEVMEKLYPNEEENKEITELDLTQKGLRGTLDLEGFEKKNVNSNYITGLNLPRSLKILTLTNNPIEREVGTLIGLENLTKLDISYNPNIKLGLENFENLEEAKVKGTNYEKSLKSFNVIVYPEKVSEDKPEIIQKINELLTYSHESEIEACIKCEEDFCDNCLNTDEFEGNINRIKKLKEEKRRLENKANFLLNKELSPEKINQELNNLKPLFNSADLPNTYTLLEEVCQQLLREARIKKEQAEKLAREKAEKERLEAERLAKEKAEQEKPKSILNEIYEFARPKGFFSKQITLNQVKEFVQKYPDPLAGINLKGRDKDYLYSLAKDHNARNQVREAKGDFAKFKD</sequence>
<dbReference type="Gene3D" id="3.80.10.10">
    <property type="entry name" value="Ribonuclease Inhibitor"/>
    <property type="match status" value="1"/>
</dbReference>
<proteinExistence type="predicted"/>
<keyword evidence="3" id="KW-1185">Reference proteome</keyword>
<feature type="coiled-coil region" evidence="1">
    <location>
        <begin position="505"/>
        <end position="545"/>
    </location>
</feature>
<feature type="coiled-coil region" evidence="1">
    <location>
        <begin position="444"/>
        <end position="471"/>
    </location>
</feature>